<dbReference type="Proteomes" id="UP000306409">
    <property type="component" value="Chromosome"/>
</dbReference>
<dbReference type="KEGG" id="rher:EHE19_002370"/>
<organism evidence="5 6">
    <name type="scientific">Ruminiclostridium herbifermentans</name>
    <dbReference type="NCBI Taxonomy" id="2488810"/>
    <lineage>
        <taxon>Bacteria</taxon>
        <taxon>Bacillati</taxon>
        <taxon>Bacillota</taxon>
        <taxon>Clostridia</taxon>
        <taxon>Eubacteriales</taxon>
        <taxon>Oscillospiraceae</taxon>
        <taxon>Ruminiclostridium</taxon>
    </lineage>
</organism>
<evidence type="ECO:0000256" key="2">
    <source>
        <dbReference type="ARBA" id="ARBA00022692"/>
    </source>
</evidence>
<proteinExistence type="predicted"/>
<keyword evidence="3" id="KW-1133">Transmembrane helix</keyword>
<keyword evidence="2" id="KW-0812">Transmembrane</keyword>
<evidence type="ECO:0000313" key="5">
    <source>
        <dbReference type="EMBL" id="QNU68714.1"/>
    </source>
</evidence>
<sequence length="189" mass="19965">MAIGLAYGAKKISVPPKSNLAIALFSGFATLISSSFGNLLTNYIPNYLGTVIGGSIVSIMGIYTIISYLHTRIKTKKIQESNYVYIDNIRAVMNDPSVADKDYSGDISLKESILLGIALALNCLGTGFGAGIAGVNILILTAVVTVFSLFTISLGAIIGKRYANQLLGDKATLLSGIILLLVGLYQIIL</sequence>
<reference evidence="5 6" key="1">
    <citation type="submission" date="2020-09" db="EMBL/GenBank/DDBJ databases">
        <title>Characterization and genome sequencing of Ruminiclostridium sp. nov. MA18.</title>
        <authorList>
            <person name="Rettenmaier R."/>
            <person name="Kowollik M.-L."/>
            <person name="Liebl W."/>
            <person name="Zverlov V."/>
        </authorList>
    </citation>
    <scope>NUCLEOTIDE SEQUENCE [LARGE SCALE GENOMIC DNA]</scope>
    <source>
        <strain evidence="5 6">MA18</strain>
    </source>
</reference>
<dbReference type="OrthoDB" id="1679205at2"/>
<evidence type="ECO:0000256" key="1">
    <source>
        <dbReference type="ARBA" id="ARBA00022475"/>
    </source>
</evidence>
<dbReference type="Pfam" id="PF02659">
    <property type="entry name" value="Mntp"/>
    <property type="match status" value="1"/>
</dbReference>
<evidence type="ECO:0000256" key="3">
    <source>
        <dbReference type="ARBA" id="ARBA00022989"/>
    </source>
</evidence>
<dbReference type="PANTHER" id="PTHR35529">
    <property type="entry name" value="MANGANESE EFFLUX PUMP MNTP-RELATED"/>
    <property type="match status" value="1"/>
</dbReference>
<gene>
    <name evidence="5" type="ORF">EHE19_002370</name>
</gene>
<dbReference type="EMBL" id="CP061336">
    <property type="protein sequence ID" value="QNU68714.1"/>
    <property type="molecule type" value="Genomic_DNA"/>
</dbReference>
<keyword evidence="1" id="KW-1003">Cell membrane</keyword>
<dbReference type="InterPro" id="IPR003810">
    <property type="entry name" value="Mntp/YtaF"/>
</dbReference>
<name>A0A4U7JHP5_9FIRM</name>
<keyword evidence="4" id="KW-0472">Membrane</keyword>
<accession>A0A4U7JHP5</accession>
<protein>
    <submittedName>
        <fullName evidence="5">Manganese efflux pump</fullName>
    </submittedName>
</protein>
<evidence type="ECO:0000256" key="4">
    <source>
        <dbReference type="ARBA" id="ARBA00023136"/>
    </source>
</evidence>
<keyword evidence="6" id="KW-1185">Reference proteome</keyword>
<evidence type="ECO:0000313" key="6">
    <source>
        <dbReference type="Proteomes" id="UP000306409"/>
    </source>
</evidence>
<dbReference type="AlphaFoldDB" id="A0A4U7JHP5"/>
<dbReference type="PANTHER" id="PTHR35529:SF2">
    <property type="entry name" value="SPORULATION PROTEIN YTAF-RELATED"/>
    <property type="match status" value="1"/>
</dbReference>